<dbReference type="InterPro" id="IPR035418">
    <property type="entry name" value="AraC-bd_2"/>
</dbReference>
<gene>
    <name evidence="5" type="ORF">ACIKP9_07815</name>
</gene>
<evidence type="ECO:0000256" key="3">
    <source>
        <dbReference type="ARBA" id="ARBA00023163"/>
    </source>
</evidence>
<dbReference type="PANTHER" id="PTHR46796:SF6">
    <property type="entry name" value="ARAC SUBFAMILY"/>
    <property type="match status" value="1"/>
</dbReference>
<accession>A0ABW8GLA0</accession>
<feature type="domain" description="HTH araC/xylS-type" evidence="4">
    <location>
        <begin position="221"/>
        <end position="322"/>
    </location>
</feature>
<protein>
    <submittedName>
        <fullName evidence="5">Helix-turn-helix domain-containing protein</fullName>
    </submittedName>
</protein>
<dbReference type="InterPro" id="IPR011051">
    <property type="entry name" value="RmlC_Cupin_sf"/>
</dbReference>
<dbReference type="SUPFAM" id="SSF51182">
    <property type="entry name" value="RmlC-like cupins"/>
    <property type="match status" value="1"/>
</dbReference>
<dbReference type="InterPro" id="IPR050204">
    <property type="entry name" value="AraC_XylS_family_regulators"/>
</dbReference>
<name>A0ABW8GLA0_9PROT</name>
<evidence type="ECO:0000259" key="4">
    <source>
        <dbReference type="PROSITE" id="PS01124"/>
    </source>
</evidence>
<dbReference type="InterPro" id="IPR020449">
    <property type="entry name" value="Tscrpt_reg_AraC-type_HTH"/>
</dbReference>
<proteinExistence type="predicted"/>
<evidence type="ECO:0000313" key="6">
    <source>
        <dbReference type="Proteomes" id="UP001617669"/>
    </source>
</evidence>
<dbReference type="Pfam" id="PF12833">
    <property type="entry name" value="HTH_18"/>
    <property type="match status" value="1"/>
</dbReference>
<dbReference type="Proteomes" id="UP001617669">
    <property type="component" value="Unassembled WGS sequence"/>
</dbReference>
<evidence type="ECO:0000256" key="1">
    <source>
        <dbReference type="ARBA" id="ARBA00023015"/>
    </source>
</evidence>
<dbReference type="SMART" id="SM00342">
    <property type="entry name" value="HTH_ARAC"/>
    <property type="match status" value="1"/>
</dbReference>
<reference evidence="5 6" key="1">
    <citation type="submission" date="2024-11" db="EMBL/GenBank/DDBJ databases">
        <authorList>
            <person name="Kaparullina E.N."/>
            <person name="Delegan Y.A."/>
            <person name="Doronina N.V."/>
        </authorList>
    </citation>
    <scope>NUCLEOTIDE SEQUENCE [LARGE SCALE GENOMIC DNA]</scope>
    <source>
        <strain evidence="5 6">7sh_L</strain>
    </source>
</reference>
<dbReference type="PRINTS" id="PR00032">
    <property type="entry name" value="HTHARAC"/>
</dbReference>
<keyword evidence="6" id="KW-1185">Reference proteome</keyword>
<dbReference type="Pfam" id="PF14525">
    <property type="entry name" value="AraC_binding_2"/>
    <property type="match status" value="1"/>
</dbReference>
<dbReference type="InterPro" id="IPR018060">
    <property type="entry name" value="HTH_AraC"/>
</dbReference>
<sequence length="330" mass="36985">MQAVSPSHPEALFLSTQQQPAHLRHDWLQETISQEYTHVAIRASRQTPLFNEMTIYPWQQMRLSIIHSNGITIQRRPGECSHSNQDAYFAVILLAGQYQLEQHGREAFLQPGDMALYDATRAHRIHSPGAFSKLIVSIPRPLLRGQLAGVEHCTARRIIGTEGMPAISTGFIRSVAQHATGLGQQAFNQLAPQTLELLAASLAQSCLGDIKIGRSRSSSLHRVKQYIETHLHETGLDMQAIVDGTGLSSRYITSLFTDDDMSPMRHVWQRRLEKCRQALLAPAQHHQDIAQIAYQWGFSDQAHFSRSFKQAFGLSPRAYRASNTLSLSTT</sequence>
<comment type="caution">
    <text evidence="5">The sequence shown here is derived from an EMBL/GenBank/DDBJ whole genome shotgun (WGS) entry which is preliminary data.</text>
</comment>
<dbReference type="SUPFAM" id="SSF46689">
    <property type="entry name" value="Homeodomain-like"/>
    <property type="match status" value="1"/>
</dbReference>
<evidence type="ECO:0000256" key="2">
    <source>
        <dbReference type="ARBA" id="ARBA00023125"/>
    </source>
</evidence>
<organism evidence="5 6">
    <name type="scientific">Methylobacillus methanolivorans</name>
    <dbReference type="NCBI Taxonomy" id="1848927"/>
    <lineage>
        <taxon>Bacteria</taxon>
        <taxon>Pseudomonadati</taxon>
        <taxon>Pseudomonadota</taxon>
        <taxon>Betaproteobacteria</taxon>
        <taxon>Nitrosomonadales</taxon>
        <taxon>Methylophilaceae</taxon>
        <taxon>Methylobacillus</taxon>
    </lineage>
</organism>
<dbReference type="RefSeq" id="WP_400881230.1">
    <property type="nucleotide sequence ID" value="NZ_JBIWXY010000001.1"/>
</dbReference>
<keyword evidence="2" id="KW-0238">DNA-binding</keyword>
<dbReference type="InterPro" id="IPR009057">
    <property type="entry name" value="Homeodomain-like_sf"/>
</dbReference>
<dbReference type="EMBL" id="JBIWXY010000001">
    <property type="protein sequence ID" value="MFJ5446131.1"/>
    <property type="molecule type" value="Genomic_DNA"/>
</dbReference>
<keyword evidence="1" id="KW-0805">Transcription regulation</keyword>
<evidence type="ECO:0000313" key="5">
    <source>
        <dbReference type="EMBL" id="MFJ5446131.1"/>
    </source>
</evidence>
<dbReference type="PROSITE" id="PS01124">
    <property type="entry name" value="HTH_ARAC_FAMILY_2"/>
    <property type="match status" value="1"/>
</dbReference>
<dbReference type="Gene3D" id="1.10.10.60">
    <property type="entry name" value="Homeodomain-like"/>
    <property type="match status" value="1"/>
</dbReference>
<keyword evidence="3" id="KW-0804">Transcription</keyword>
<dbReference type="PANTHER" id="PTHR46796">
    <property type="entry name" value="HTH-TYPE TRANSCRIPTIONAL ACTIVATOR RHAS-RELATED"/>
    <property type="match status" value="1"/>
</dbReference>